<comment type="caution">
    <text evidence="8">The sequence shown here is derived from an EMBL/GenBank/DDBJ whole genome shotgun (WGS) entry which is preliminary data.</text>
</comment>
<sequence>MAARRLLCGQCYASGTAGRWAPCASGIQSLARSRLGVDGAGARHLHVSSNARFGSPVVANAVDRRPSASTSADAAASSTPTAAASSTPVEEKKATPTAAASLGQLWQILKPERGRLQLALGALCASSAVNLSYPYLMGRLVDLFGSGAEGLNFVLEHTYMCGGIVLFGGLATFCRLYLIETAIERISFRLRREFFSALIRRPIAFFDVNKTGELVNRLSNDITVTSRVLIDVSGGLRSAITAVVGTCMVFQLAPTEMMVGLLSPIAALFVVGMGYGRVVRQIAERRQSRLAEAVQHAEERLSGIRTVRTFNAESRELRSFEQLLDRVYAAGRQSALATGGLSCLFVTGGGMFLLHIVYNCGVMVSGGIVSIGTTVSLAMYCFMAGASYTGMMSSYGEIQKCLGACTKVLDILEANGGSKRQGTSDVVPTMTQKVVAAAGIAAQLPPMAVRFEDVSFTYPNRPEVPVLQGLDLDIPAGARVALLGRSGSGKSTVALMLAGLYEPSAGRIFVDGEDMFARPEGAALVRSQLGVISQEPTLFALSIRDNVAYGLGSETRDDDAAAIQDAISAAHVEEFTQLLPQGLDTPSGERGQSLSGGQK</sequence>
<evidence type="ECO:0000313" key="9">
    <source>
        <dbReference type="Proteomes" id="UP000654075"/>
    </source>
</evidence>
<dbReference type="GO" id="GO:0016887">
    <property type="term" value="F:ATP hydrolysis activity"/>
    <property type="evidence" value="ECO:0007669"/>
    <property type="project" value="InterPro"/>
</dbReference>
<keyword evidence="3 6" id="KW-1133">Transmembrane helix</keyword>
<feature type="region of interest" description="Disordered" evidence="5">
    <location>
        <begin position="69"/>
        <end position="93"/>
    </location>
</feature>
<dbReference type="InterPro" id="IPR027417">
    <property type="entry name" value="P-loop_NTPase"/>
</dbReference>
<dbReference type="Pfam" id="PF00005">
    <property type="entry name" value="ABC_tran"/>
    <property type="match status" value="1"/>
</dbReference>
<evidence type="ECO:0000256" key="6">
    <source>
        <dbReference type="SAM" id="Phobius"/>
    </source>
</evidence>
<evidence type="ECO:0000259" key="7">
    <source>
        <dbReference type="PROSITE" id="PS50929"/>
    </source>
</evidence>
<feature type="transmembrane region" description="Helical" evidence="6">
    <location>
        <begin position="118"/>
        <end position="137"/>
    </location>
</feature>
<dbReference type="GO" id="GO:0090374">
    <property type="term" value="P:oligopeptide export from mitochondrion"/>
    <property type="evidence" value="ECO:0007669"/>
    <property type="project" value="TreeGrafter"/>
</dbReference>
<dbReference type="Pfam" id="PF00664">
    <property type="entry name" value="ABC_membrane"/>
    <property type="match status" value="1"/>
</dbReference>
<dbReference type="SUPFAM" id="SSF90123">
    <property type="entry name" value="ABC transporter transmembrane region"/>
    <property type="match status" value="1"/>
</dbReference>
<dbReference type="Proteomes" id="UP000654075">
    <property type="component" value="Unassembled WGS sequence"/>
</dbReference>
<protein>
    <recommendedName>
        <fullName evidence="7">ABC transmembrane type-1 domain-containing protein</fullName>
    </recommendedName>
</protein>
<comment type="subcellular location">
    <subcellularLocation>
        <location evidence="1">Membrane</location>
        <topology evidence="1">Multi-pass membrane protein</topology>
    </subcellularLocation>
</comment>
<feature type="domain" description="ABC transmembrane type-1" evidence="7">
    <location>
        <begin position="118"/>
        <end position="400"/>
    </location>
</feature>
<feature type="transmembrane region" description="Helical" evidence="6">
    <location>
        <begin position="364"/>
        <end position="383"/>
    </location>
</feature>
<dbReference type="PANTHER" id="PTHR43394:SF1">
    <property type="entry name" value="ATP-BINDING CASSETTE SUB-FAMILY B MEMBER 10, MITOCHONDRIAL"/>
    <property type="match status" value="1"/>
</dbReference>
<gene>
    <name evidence="8" type="ORF">PGLA1383_LOCUS47778</name>
</gene>
<evidence type="ECO:0000256" key="4">
    <source>
        <dbReference type="ARBA" id="ARBA00023136"/>
    </source>
</evidence>
<dbReference type="InterPro" id="IPR039421">
    <property type="entry name" value="Type_1_exporter"/>
</dbReference>
<dbReference type="EMBL" id="CAJNNV010030207">
    <property type="protein sequence ID" value="CAE8631776.1"/>
    <property type="molecule type" value="Genomic_DNA"/>
</dbReference>
<feature type="transmembrane region" description="Helical" evidence="6">
    <location>
        <begin position="235"/>
        <end position="253"/>
    </location>
</feature>
<evidence type="ECO:0000256" key="3">
    <source>
        <dbReference type="ARBA" id="ARBA00022989"/>
    </source>
</evidence>
<accession>A0A813H2A1</accession>
<feature type="non-terminal residue" evidence="8">
    <location>
        <position position="1"/>
    </location>
</feature>
<dbReference type="PROSITE" id="PS50929">
    <property type="entry name" value="ABC_TM1F"/>
    <property type="match status" value="1"/>
</dbReference>
<evidence type="ECO:0000256" key="1">
    <source>
        <dbReference type="ARBA" id="ARBA00004141"/>
    </source>
</evidence>
<dbReference type="AlphaFoldDB" id="A0A813H2A1"/>
<feature type="region of interest" description="Disordered" evidence="5">
    <location>
        <begin position="580"/>
        <end position="599"/>
    </location>
</feature>
<dbReference type="GO" id="GO:0015421">
    <property type="term" value="F:ABC-type oligopeptide transporter activity"/>
    <property type="evidence" value="ECO:0007669"/>
    <property type="project" value="TreeGrafter"/>
</dbReference>
<reference evidence="8" key="1">
    <citation type="submission" date="2021-02" db="EMBL/GenBank/DDBJ databases">
        <authorList>
            <person name="Dougan E. K."/>
            <person name="Rhodes N."/>
            <person name="Thang M."/>
            <person name="Chan C."/>
        </authorList>
    </citation>
    <scope>NUCLEOTIDE SEQUENCE</scope>
</reference>
<keyword evidence="9" id="KW-1185">Reference proteome</keyword>
<feature type="compositionally biased region" description="Polar residues" evidence="5">
    <location>
        <begin position="590"/>
        <end position="599"/>
    </location>
</feature>
<proteinExistence type="predicted"/>
<feature type="transmembrane region" description="Helical" evidence="6">
    <location>
        <begin position="157"/>
        <end position="178"/>
    </location>
</feature>
<feature type="transmembrane region" description="Helical" evidence="6">
    <location>
        <begin position="259"/>
        <end position="279"/>
    </location>
</feature>
<evidence type="ECO:0000313" key="8">
    <source>
        <dbReference type="EMBL" id="CAE8631776.1"/>
    </source>
</evidence>
<dbReference type="GO" id="GO:0005524">
    <property type="term" value="F:ATP binding"/>
    <property type="evidence" value="ECO:0007669"/>
    <property type="project" value="InterPro"/>
</dbReference>
<dbReference type="InterPro" id="IPR011527">
    <property type="entry name" value="ABC1_TM_dom"/>
</dbReference>
<dbReference type="InterPro" id="IPR036640">
    <property type="entry name" value="ABC1_TM_sf"/>
</dbReference>
<organism evidence="8 9">
    <name type="scientific">Polarella glacialis</name>
    <name type="common">Dinoflagellate</name>
    <dbReference type="NCBI Taxonomy" id="89957"/>
    <lineage>
        <taxon>Eukaryota</taxon>
        <taxon>Sar</taxon>
        <taxon>Alveolata</taxon>
        <taxon>Dinophyceae</taxon>
        <taxon>Suessiales</taxon>
        <taxon>Suessiaceae</taxon>
        <taxon>Polarella</taxon>
    </lineage>
</organism>
<feature type="compositionally biased region" description="Low complexity" evidence="5">
    <location>
        <begin position="69"/>
        <end position="88"/>
    </location>
</feature>
<dbReference type="OMA" id="NDEDQIM"/>
<dbReference type="Gene3D" id="1.20.1560.10">
    <property type="entry name" value="ABC transporter type 1, transmembrane domain"/>
    <property type="match status" value="1"/>
</dbReference>
<dbReference type="PANTHER" id="PTHR43394">
    <property type="entry name" value="ATP-DEPENDENT PERMEASE MDL1, MITOCHONDRIAL"/>
    <property type="match status" value="1"/>
</dbReference>
<name>A0A813H2A1_POLGL</name>
<dbReference type="OrthoDB" id="444455at2759"/>
<feature type="transmembrane region" description="Helical" evidence="6">
    <location>
        <begin position="335"/>
        <end position="358"/>
    </location>
</feature>
<keyword evidence="4 6" id="KW-0472">Membrane</keyword>
<evidence type="ECO:0000256" key="5">
    <source>
        <dbReference type="SAM" id="MobiDB-lite"/>
    </source>
</evidence>
<dbReference type="InterPro" id="IPR003439">
    <property type="entry name" value="ABC_transporter-like_ATP-bd"/>
</dbReference>
<evidence type="ECO:0000256" key="2">
    <source>
        <dbReference type="ARBA" id="ARBA00022692"/>
    </source>
</evidence>
<dbReference type="Gene3D" id="3.40.50.300">
    <property type="entry name" value="P-loop containing nucleotide triphosphate hydrolases"/>
    <property type="match status" value="1"/>
</dbReference>
<keyword evidence="2 6" id="KW-0812">Transmembrane</keyword>
<dbReference type="SUPFAM" id="SSF52540">
    <property type="entry name" value="P-loop containing nucleoside triphosphate hydrolases"/>
    <property type="match status" value="1"/>
</dbReference>
<dbReference type="GO" id="GO:0005743">
    <property type="term" value="C:mitochondrial inner membrane"/>
    <property type="evidence" value="ECO:0007669"/>
    <property type="project" value="TreeGrafter"/>
</dbReference>